<dbReference type="STRING" id="105231.A0A0U9HJ00"/>
<comment type="similarity">
    <text evidence="1">Belongs to the PPC synthetase family.</text>
</comment>
<evidence type="ECO:0000313" key="4">
    <source>
        <dbReference type="Proteomes" id="UP000054558"/>
    </source>
</evidence>
<dbReference type="GO" id="GO:0004632">
    <property type="term" value="F:phosphopantothenate--cysteine ligase activity"/>
    <property type="evidence" value="ECO:0000318"/>
    <property type="project" value="GO_Central"/>
</dbReference>
<dbReference type="PANTHER" id="PTHR12290">
    <property type="entry name" value="CORNICHON-RELATED"/>
    <property type="match status" value="1"/>
</dbReference>
<keyword evidence="4" id="KW-1185">Reference proteome</keyword>
<dbReference type="Gene3D" id="3.40.50.10300">
    <property type="entry name" value="CoaB-like"/>
    <property type="match status" value="1"/>
</dbReference>
<sequence>METSSDCEAMDPDALQAAERFFDAAPPLSGESDVIAQLKAFVYKQNRSEKGRPIVCVTSGGTTVPLERRCVRFIDNFSAGNRGAASTEFFLKSGYAVIFLSRTGSVQPFCRDLPERPLLDCLETAPDGSLHARPQYEQTVLSALKAHSTVVADGTLLHLHFTTLFEYLQMLGLVGSLLEGFGKRAFFYLAAAVSDFYVPWETMHEHKIQSAGGPLAMELCNVPKMIPLLRRRWAPEAFVVSFKLETDMGMLMQKAKGALLKNGVHAVVANELHTRKDKVVIIEAAGETVLTRDSRDEDIEEKIVGHLTQRHRLYLKHGNGRERASDQAAPQSI</sequence>
<name>A0A0U9HJ00_KLENI</name>
<dbReference type="InterPro" id="IPR007085">
    <property type="entry name" value="DNA/pantothenate-metab_flavo_C"/>
</dbReference>
<dbReference type="OrthoDB" id="70224at2759"/>
<evidence type="ECO:0000313" key="3">
    <source>
        <dbReference type="EMBL" id="GAQ81755.1"/>
    </source>
</evidence>
<accession>A0A0U9HJ00</accession>
<dbReference type="AlphaFoldDB" id="A0A0U9HJ00"/>
<evidence type="ECO:0000259" key="2">
    <source>
        <dbReference type="Pfam" id="PF04127"/>
    </source>
</evidence>
<dbReference type="GO" id="GO:0005737">
    <property type="term" value="C:cytoplasm"/>
    <property type="evidence" value="ECO:0000318"/>
    <property type="project" value="GO_Central"/>
</dbReference>
<feature type="domain" description="DNA/pantothenate metabolism flavoprotein C-terminal" evidence="2">
    <location>
        <begin position="180"/>
        <end position="300"/>
    </location>
</feature>
<dbReference type="GO" id="GO:0015937">
    <property type="term" value="P:coenzyme A biosynthetic process"/>
    <property type="evidence" value="ECO:0000318"/>
    <property type="project" value="GO_Central"/>
</dbReference>
<dbReference type="GO" id="GO:0005634">
    <property type="term" value="C:nucleus"/>
    <property type="evidence" value="ECO:0000318"/>
    <property type="project" value="GO_Central"/>
</dbReference>
<protein>
    <submittedName>
        <fullName evidence="3">4-phospho-panto-thenoylcysteine synthetase</fullName>
    </submittedName>
</protein>
<dbReference type="OMA" id="LERYQHH"/>
<dbReference type="Pfam" id="PF04127">
    <property type="entry name" value="DFP"/>
    <property type="match status" value="1"/>
</dbReference>
<dbReference type="InterPro" id="IPR035929">
    <property type="entry name" value="CoaB-like_sf"/>
</dbReference>
<dbReference type="EMBL" id="DF237039">
    <property type="protein sequence ID" value="GAQ81755.1"/>
    <property type="molecule type" value="Genomic_DNA"/>
</dbReference>
<gene>
    <name evidence="3" type="ORF">KFL_000900100</name>
</gene>
<reference evidence="3 4" key="1">
    <citation type="journal article" date="2014" name="Nat. Commun.">
        <title>Klebsormidium flaccidum genome reveals primary factors for plant terrestrial adaptation.</title>
        <authorList>
            <person name="Hori K."/>
            <person name="Maruyama F."/>
            <person name="Fujisawa T."/>
            <person name="Togashi T."/>
            <person name="Yamamoto N."/>
            <person name="Seo M."/>
            <person name="Sato S."/>
            <person name="Yamada T."/>
            <person name="Mori H."/>
            <person name="Tajima N."/>
            <person name="Moriyama T."/>
            <person name="Ikeuchi M."/>
            <person name="Watanabe M."/>
            <person name="Wada H."/>
            <person name="Kobayashi K."/>
            <person name="Saito M."/>
            <person name="Masuda T."/>
            <person name="Sasaki-Sekimoto Y."/>
            <person name="Mashiguchi K."/>
            <person name="Awai K."/>
            <person name="Shimojima M."/>
            <person name="Masuda S."/>
            <person name="Iwai M."/>
            <person name="Nobusawa T."/>
            <person name="Narise T."/>
            <person name="Kondo S."/>
            <person name="Saito H."/>
            <person name="Sato R."/>
            <person name="Murakawa M."/>
            <person name="Ihara Y."/>
            <person name="Oshima-Yamada Y."/>
            <person name="Ohtaka K."/>
            <person name="Satoh M."/>
            <person name="Sonobe K."/>
            <person name="Ishii M."/>
            <person name="Ohtani R."/>
            <person name="Kanamori-Sato M."/>
            <person name="Honoki R."/>
            <person name="Miyazaki D."/>
            <person name="Mochizuki H."/>
            <person name="Umetsu J."/>
            <person name="Higashi K."/>
            <person name="Shibata D."/>
            <person name="Kamiya Y."/>
            <person name="Sato N."/>
            <person name="Nakamura Y."/>
            <person name="Tabata S."/>
            <person name="Ida S."/>
            <person name="Kurokawa K."/>
            <person name="Ohta H."/>
        </authorList>
    </citation>
    <scope>NUCLEOTIDE SEQUENCE [LARGE SCALE GENOMIC DNA]</scope>
    <source>
        <strain evidence="3 4">NIES-2285</strain>
    </source>
</reference>
<dbReference type="SUPFAM" id="SSF102645">
    <property type="entry name" value="CoaB-like"/>
    <property type="match status" value="1"/>
</dbReference>
<evidence type="ECO:0000256" key="1">
    <source>
        <dbReference type="ARBA" id="ARBA00005703"/>
    </source>
</evidence>
<organism evidence="3 4">
    <name type="scientific">Klebsormidium nitens</name>
    <name type="common">Green alga</name>
    <name type="synonym">Ulothrix nitens</name>
    <dbReference type="NCBI Taxonomy" id="105231"/>
    <lineage>
        <taxon>Eukaryota</taxon>
        <taxon>Viridiplantae</taxon>
        <taxon>Streptophyta</taxon>
        <taxon>Klebsormidiophyceae</taxon>
        <taxon>Klebsormidiales</taxon>
        <taxon>Klebsormidiaceae</taxon>
        <taxon>Klebsormidium</taxon>
    </lineage>
</organism>
<proteinExistence type="inferred from homology"/>
<dbReference type="Proteomes" id="UP000054558">
    <property type="component" value="Unassembled WGS sequence"/>
</dbReference>